<comment type="caution">
    <text evidence="10">The sequence shown here is derived from an EMBL/GenBank/DDBJ whole genome shotgun (WGS) entry which is preliminary data.</text>
</comment>
<dbReference type="InterPro" id="IPR000515">
    <property type="entry name" value="MetI-like"/>
</dbReference>
<dbReference type="AlphaFoldDB" id="A0A5C8PLC3"/>
<evidence type="ECO:0000256" key="5">
    <source>
        <dbReference type="ARBA" id="ARBA00022692"/>
    </source>
</evidence>
<keyword evidence="7 8" id="KW-0472">Membrane</keyword>
<sequence length="325" mass="35600">MLHPLIAPDPAYVLLPKQGNSVSVGSVAQEAPAAAPRVAARRAGVAAWAPYLQVTPLTALFLLFLAVPIVTIVVVSFWDYDTVRVIPDMLLTNYRELLESPVTWRTYGNTLRYATMVWALTLAIGFAVAYFLAFHVQSVTWQMALFLLCTIPFWTSNIIRMISWIPFLGRNGLLNTTLIDLGVIREPLEFLLFSDFAVVLAYVHLYALFMVVPIFNSMMRIDRSLIEAARDAGASGSQIVRHVVLPLCKPGIAIGSIFVVTLVMGDFVTVRLMSGGQSASVGLMMANAMSLLQYPAAAANAVVLLLVVLAMVAGMLRIVDIRREL</sequence>
<dbReference type="SUPFAM" id="SSF161098">
    <property type="entry name" value="MetI-like"/>
    <property type="match status" value="1"/>
</dbReference>
<dbReference type="PANTHER" id="PTHR42929:SF1">
    <property type="entry name" value="INNER MEMBRANE ABC TRANSPORTER PERMEASE PROTEIN YDCU-RELATED"/>
    <property type="match status" value="1"/>
</dbReference>
<dbReference type="InterPro" id="IPR035906">
    <property type="entry name" value="MetI-like_sf"/>
</dbReference>
<evidence type="ECO:0000256" key="3">
    <source>
        <dbReference type="ARBA" id="ARBA00022448"/>
    </source>
</evidence>
<name>A0A5C8PLC3_9HYPH</name>
<dbReference type="GO" id="GO:0055085">
    <property type="term" value="P:transmembrane transport"/>
    <property type="evidence" value="ECO:0007669"/>
    <property type="project" value="InterPro"/>
</dbReference>
<dbReference type="Gene3D" id="1.10.3720.10">
    <property type="entry name" value="MetI-like"/>
    <property type="match status" value="1"/>
</dbReference>
<keyword evidence="11" id="KW-1185">Reference proteome</keyword>
<protein>
    <submittedName>
        <fullName evidence="10">ABC transporter permease</fullName>
    </submittedName>
</protein>
<feature type="transmembrane region" description="Helical" evidence="8">
    <location>
        <begin position="57"/>
        <end position="78"/>
    </location>
</feature>
<keyword evidence="3 8" id="KW-0813">Transport</keyword>
<feature type="transmembrane region" description="Helical" evidence="8">
    <location>
        <begin position="113"/>
        <end position="133"/>
    </location>
</feature>
<evidence type="ECO:0000256" key="1">
    <source>
        <dbReference type="ARBA" id="ARBA00004651"/>
    </source>
</evidence>
<dbReference type="Pfam" id="PF00528">
    <property type="entry name" value="BPD_transp_1"/>
    <property type="match status" value="1"/>
</dbReference>
<dbReference type="OrthoDB" id="7915284at2"/>
<evidence type="ECO:0000313" key="11">
    <source>
        <dbReference type="Proteomes" id="UP000321638"/>
    </source>
</evidence>
<organism evidence="10 11">
    <name type="scientific">Vineibacter terrae</name>
    <dbReference type="NCBI Taxonomy" id="2586908"/>
    <lineage>
        <taxon>Bacteria</taxon>
        <taxon>Pseudomonadati</taxon>
        <taxon>Pseudomonadota</taxon>
        <taxon>Alphaproteobacteria</taxon>
        <taxon>Hyphomicrobiales</taxon>
        <taxon>Vineibacter</taxon>
    </lineage>
</organism>
<keyword evidence="5 8" id="KW-0812">Transmembrane</keyword>
<comment type="subcellular location">
    <subcellularLocation>
        <location evidence="1 8">Cell membrane</location>
        <topology evidence="1 8">Multi-pass membrane protein</topology>
    </subcellularLocation>
</comment>
<reference evidence="10 11" key="1">
    <citation type="submission" date="2019-06" db="EMBL/GenBank/DDBJ databases">
        <title>New taxonomy in bacterial strain CC-CFT640, isolated from vineyard.</title>
        <authorList>
            <person name="Lin S.-Y."/>
            <person name="Tsai C.-F."/>
            <person name="Young C.-C."/>
        </authorList>
    </citation>
    <scope>NUCLEOTIDE SEQUENCE [LARGE SCALE GENOMIC DNA]</scope>
    <source>
        <strain evidence="10 11">CC-CFT640</strain>
    </source>
</reference>
<keyword evidence="6 8" id="KW-1133">Transmembrane helix</keyword>
<feature type="transmembrane region" description="Helical" evidence="8">
    <location>
        <begin position="190"/>
        <end position="215"/>
    </location>
</feature>
<dbReference type="PROSITE" id="PS50928">
    <property type="entry name" value="ABC_TM1"/>
    <property type="match status" value="1"/>
</dbReference>
<dbReference type="PANTHER" id="PTHR42929">
    <property type="entry name" value="INNER MEMBRANE ABC TRANSPORTER PERMEASE PROTEIN YDCU-RELATED-RELATED"/>
    <property type="match status" value="1"/>
</dbReference>
<feature type="transmembrane region" description="Helical" evidence="8">
    <location>
        <begin position="294"/>
        <end position="319"/>
    </location>
</feature>
<evidence type="ECO:0000256" key="2">
    <source>
        <dbReference type="ARBA" id="ARBA00007069"/>
    </source>
</evidence>
<keyword evidence="4" id="KW-1003">Cell membrane</keyword>
<evidence type="ECO:0000313" key="10">
    <source>
        <dbReference type="EMBL" id="TXL74803.1"/>
    </source>
</evidence>
<proteinExistence type="inferred from homology"/>
<feature type="domain" description="ABC transmembrane type-1" evidence="9">
    <location>
        <begin position="107"/>
        <end position="315"/>
    </location>
</feature>
<comment type="similarity">
    <text evidence="2">Belongs to the binding-protein-dependent transport system permease family. CysTW subfamily.</text>
</comment>
<evidence type="ECO:0000256" key="8">
    <source>
        <dbReference type="RuleBase" id="RU363032"/>
    </source>
</evidence>
<evidence type="ECO:0000256" key="4">
    <source>
        <dbReference type="ARBA" id="ARBA00022475"/>
    </source>
</evidence>
<evidence type="ECO:0000256" key="7">
    <source>
        <dbReference type="ARBA" id="ARBA00023136"/>
    </source>
</evidence>
<dbReference type="EMBL" id="VDUZ01000016">
    <property type="protein sequence ID" value="TXL74803.1"/>
    <property type="molecule type" value="Genomic_DNA"/>
</dbReference>
<dbReference type="CDD" id="cd06261">
    <property type="entry name" value="TM_PBP2"/>
    <property type="match status" value="1"/>
</dbReference>
<dbReference type="RefSeq" id="WP_147847844.1">
    <property type="nucleotide sequence ID" value="NZ_VDUZ01000016.1"/>
</dbReference>
<feature type="transmembrane region" description="Helical" evidence="8">
    <location>
        <begin position="145"/>
        <end position="167"/>
    </location>
</feature>
<gene>
    <name evidence="10" type="ORF">FHP25_15420</name>
</gene>
<evidence type="ECO:0000256" key="6">
    <source>
        <dbReference type="ARBA" id="ARBA00022989"/>
    </source>
</evidence>
<dbReference type="GO" id="GO:0005886">
    <property type="term" value="C:plasma membrane"/>
    <property type="evidence" value="ECO:0007669"/>
    <property type="project" value="UniProtKB-SubCell"/>
</dbReference>
<feature type="transmembrane region" description="Helical" evidence="8">
    <location>
        <begin position="251"/>
        <end position="274"/>
    </location>
</feature>
<dbReference type="Proteomes" id="UP000321638">
    <property type="component" value="Unassembled WGS sequence"/>
</dbReference>
<accession>A0A5C8PLC3</accession>
<evidence type="ECO:0000259" key="9">
    <source>
        <dbReference type="PROSITE" id="PS50928"/>
    </source>
</evidence>